<dbReference type="InterPro" id="IPR042197">
    <property type="entry name" value="Apaf_helical"/>
</dbReference>
<protein>
    <recommendedName>
        <fullName evidence="6">NB-ARC domain-containing protein</fullName>
    </recommendedName>
</protein>
<name>A0AAD5ZW09_9POAL</name>
<dbReference type="InterPro" id="IPR032675">
    <property type="entry name" value="LRR_dom_sf"/>
</dbReference>
<dbReference type="PANTHER" id="PTHR36766:SF64">
    <property type="entry name" value="OS12G0206100 PROTEIN"/>
    <property type="match status" value="1"/>
</dbReference>
<dbReference type="Gene3D" id="3.80.10.10">
    <property type="entry name" value="Ribonuclease Inhibitor"/>
    <property type="match status" value="2"/>
</dbReference>
<evidence type="ECO:0008006" key="6">
    <source>
        <dbReference type="Google" id="ProtNLM"/>
    </source>
</evidence>
<dbReference type="Gene3D" id="1.10.8.430">
    <property type="entry name" value="Helical domain of apoptotic protease-activating factors"/>
    <property type="match status" value="1"/>
</dbReference>
<proteinExistence type="predicted"/>
<dbReference type="PANTHER" id="PTHR36766">
    <property type="entry name" value="PLANT BROAD-SPECTRUM MILDEW RESISTANCE PROTEIN RPW8"/>
    <property type="match status" value="1"/>
</dbReference>
<dbReference type="GO" id="GO:0043531">
    <property type="term" value="F:ADP binding"/>
    <property type="evidence" value="ECO:0007669"/>
    <property type="project" value="InterPro"/>
</dbReference>
<gene>
    <name evidence="4" type="ORF">LUZ61_008693</name>
</gene>
<evidence type="ECO:0000313" key="5">
    <source>
        <dbReference type="Proteomes" id="UP001210211"/>
    </source>
</evidence>
<evidence type="ECO:0000259" key="3">
    <source>
        <dbReference type="Pfam" id="PF23559"/>
    </source>
</evidence>
<dbReference type="Pfam" id="PF00931">
    <property type="entry name" value="NB-ARC"/>
    <property type="match status" value="1"/>
</dbReference>
<feature type="domain" description="Disease resistance protein winged helix" evidence="3">
    <location>
        <begin position="312"/>
        <end position="349"/>
    </location>
</feature>
<dbReference type="InterPro" id="IPR058922">
    <property type="entry name" value="WHD_DRP"/>
</dbReference>
<dbReference type="SUPFAM" id="SSF52058">
    <property type="entry name" value="L domain-like"/>
    <property type="match status" value="2"/>
</dbReference>
<comment type="caution">
    <text evidence="4">The sequence shown here is derived from an EMBL/GenBank/DDBJ whole genome shotgun (WGS) entry which is preliminary data.</text>
</comment>
<dbReference type="GO" id="GO:0006952">
    <property type="term" value="P:defense response"/>
    <property type="evidence" value="ECO:0007669"/>
    <property type="project" value="UniProtKB-KW"/>
</dbReference>
<dbReference type="SUPFAM" id="SSF52540">
    <property type="entry name" value="P-loop containing nucleoside triphosphate hydrolases"/>
    <property type="match status" value="1"/>
</dbReference>
<dbReference type="AlphaFoldDB" id="A0AAD5ZW09"/>
<dbReference type="Gene3D" id="3.40.50.300">
    <property type="entry name" value="P-loop containing nucleotide triphosphate hydrolases"/>
    <property type="match status" value="1"/>
</dbReference>
<dbReference type="Proteomes" id="UP001210211">
    <property type="component" value="Unassembled WGS sequence"/>
</dbReference>
<accession>A0AAD5ZW09</accession>
<evidence type="ECO:0000259" key="2">
    <source>
        <dbReference type="Pfam" id="PF00931"/>
    </source>
</evidence>
<organism evidence="4 5">
    <name type="scientific">Rhynchospora tenuis</name>
    <dbReference type="NCBI Taxonomy" id="198213"/>
    <lineage>
        <taxon>Eukaryota</taxon>
        <taxon>Viridiplantae</taxon>
        <taxon>Streptophyta</taxon>
        <taxon>Embryophyta</taxon>
        <taxon>Tracheophyta</taxon>
        <taxon>Spermatophyta</taxon>
        <taxon>Magnoliopsida</taxon>
        <taxon>Liliopsida</taxon>
        <taxon>Poales</taxon>
        <taxon>Cyperaceae</taxon>
        <taxon>Cyperoideae</taxon>
        <taxon>Rhynchosporeae</taxon>
        <taxon>Rhynchospora</taxon>
    </lineage>
</organism>
<evidence type="ECO:0000313" key="4">
    <source>
        <dbReference type="EMBL" id="KAJ3704988.1"/>
    </source>
</evidence>
<dbReference type="FunFam" id="3.40.50.300:FF:001091">
    <property type="entry name" value="Probable disease resistance protein At1g61300"/>
    <property type="match status" value="1"/>
</dbReference>
<evidence type="ECO:0000256" key="1">
    <source>
        <dbReference type="ARBA" id="ARBA00022821"/>
    </source>
</evidence>
<feature type="domain" description="NB-ARC" evidence="2">
    <location>
        <begin position="54"/>
        <end position="226"/>
    </location>
</feature>
<dbReference type="InterPro" id="IPR002182">
    <property type="entry name" value="NB-ARC"/>
</dbReference>
<keyword evidence="5" id="KW-1185">Reference proteome</keyword>
<dbReference type="InterPro" id="IPR027417">
    <property type="entry name" value="P-loop_NTPase"/>
</dbReference>
<dbReference type="PRINTS" id="PR00364">
    <property type="entry name" value="DISEASERSIST"/>
</dbReference>
<dbReference type="EMBL" id="JAMRDG010000001">
    <property type="protein sequence ID" value="KAJ3704988.1"/>
    <property type="molecule type" value="Genomic_DNA"/>
</dbReference>
<dbReference type="Pfam" id="PF23559">
    <property type="entry name" value="WHD_DRP"/>
    <property type="match status" value="1"/>
</dbReference>
<reference evidence="4 5" key="1">
    <citation type="journal article" date="2022" name="Cell">
        <title>Repeat-based holocentromeres influence genome architecture and karyotype evolution.</title>
        <authorList>
            <person name="Hofstatter P.G."/>
            <person name="Thangavel G."/>
            <person name="Lux T."/>
            <person name="Neumann P."/>
            <person name="Vondrak T."/>
            <person name="Novak P."/>
            <person name="Zhang M."/>
            <person name="Costa L."/>
            <person name="Castellani M."/>
            <person name="Scott A."/>
            <person name="Toegelov H."/>
            <person name="Fuchs J."/>
            <person name="Mata-Sucre Y."/>
            <person name="Dias Y."/>
            <person name="Vanzela A.L.L."/>
            <person name="Huettel B."/>
            <person name="Almeida C.C.S."/>
            <person name="Simkova H."/>
            <person name="Souza G."/>
            <person name="Pedrosa-Harand A."/>
            <person name="Macas J."/>
            <person name="Mayer K.F.X."/>
            <person name="Houben A."/>
            <person name="Marques A."/>
        </authorList>
    </citation>
    <scope>NUCLEOTIDE SEQUENCE [LARGE SCALE GENOMIC DNA]</scope>
    <source>
        <strain evidence="4">RhyTen1mFocal</strain>
    </source>
</reference>
<sequence length="762" mass="86037">MPVKRVLNKVSARSRENTREVLTWFDQRVGTEVRGDVSQDTGFLFPCNNLFGREKENQKVIEWLTSSDTKEISVFSIVGVGGVGKTVLAQHLYEKIECFKTKMWVCVSHTFDEKAIAKKIVKSLLPDKESKIETVSEAQRALIDMLSTKKFFLVLDNVWNDRDRGKWEKLMAPLRYGGEGSKILLTTRMESVADMVAKVVGGPKMSLNLNGLGERESMLLFEKFAFIGDPKDHPKLQSIGNEIVMKLKGIPLAVKTIGGMLNNNLEDEVWTSVLNDEAVNPDKEADDIMQAIRLSYEHLPPELKPCFRYCSLFPPDHKFNKEQLVNMWISVGLIPEEKMRALKKIGLEFYRSSRSSNPFPSLETLELVHLIRLEEWTENARTEKSFPRLKRLVVLGCPNLKKLPSIPPSLKELELKSLEIITLPEFKHQNEGISTSHGPCFLSSLLIFGCSKLVSLSSGFFSYPEQLAFLEELTICNCTELVRLPSEGFRELIRLKSLIIQECRFFLLPMLMPKNLFPPSVQQVMLSSCQDLVASLPQLLCDLSLIYLLKLENCPNLISFPSENVLRCLTLLRVIELRKCQRLKSLGGLGAISSLKILVIETCPMLAQESPVDSIEESLSNRLSMALDKLDIDRAEYLFAVPLRNLHLTKSVEIRRFSSTTTFPEQWLQQNNASLHTLGLYGLDLVESFPDSLQSLMSLKVLVLHNAFQLVRLPDLPESLEILDIDGCSEELAGRLKDGGLDFDKVRDLNLAVSGVLTHPSI</sequence>
<keyword evidence="1" id="KW-0611">Plant defense</keyword>